<protein>
    <submittedName>
        <fullName evidence="1">Uncharacterized protein</fullName>
    </submittedName>
</protein>
<proteinExistence type="predicted"/>
<accession>A0ABD2W688</accession>
<keyword evidence="2" id="KW-1185">Reference proteome</keyword>
<reference evidence="1 2" key="1">
    <citation type="journal article" date="2024" name="bioRxiv">
        <title>A reference genome for Trichogramma kaykai: A tiny desert-dwelling parasitoid wasp with competing sex-ratio distorters.</title>
        <authorList>
            <person name="Culotta J."/>
            <person name="Lindsey A.R."/>
        </authorList>
    </citation>
    <scope>NUCLEOTIDE SEQUENCE [LARGE SCALE GENOMIC DNA]</scope>
    <source>
        <strain evidence="1 2">KSX58</strain>
    </source>
</reference>
<dbReference type="AlphaFoldDB" id="A0ABD2W688"/>
<dbReference type="EMBL" id="JBJJXI010000134">
    <property type="protein sequence ID" value="KAL3388388.1"/>
    <property type="molecule type" value="Genomic_DNA"/>
</dbReference>
<sequence>MAKFIAARGDDGDGDSSSFCARALKHESPVNDVEAFFADKRKFIAARGDDGDGDSSSLCARALRHESPVYHVEAFFEDKLKLYIVFYVV</sequence>
<comment type="caution">
    <text evidence="1">The sequence shown here is derived from an EMBL/GenBank/DDBJ whole genome shotgun (WGS) entry which is preliminary data.</text>
</comment>
<evidence type="ECO:0000313" key="2">
    <source>
        <dbReference type="Proteomes" id="UP001627154"/>
    </source>
</evidence>
<name>A0ABD2W688_9HYME</name>
<evidence type="ECO:0000313" key="1">
    <source>
        <dbReference type="EMBL" id="KAL3388388.1"/>
    </source>
</evidence>
<dbReference type="Proteomes" id="UP001627154">
    <property type="component" value="Unassembled WGS sequence"/>
</dbReference>
<organism evidence="1 2">
    <name type="scientific">Trichogramma kaykai</name>
    <dbReference type="NCBI Taxonomy" id="54128"/>
    <lineage>
        <taxon>Eukaryota</taxon>
        <taxon>Metazoa</taxon>
        <taxon>Ecdysozoa</taxon>
        <taxon>Arthropoda</taxon>
        <taxon>Hexapoda</taxon>
        <taxon>Insecta</taxon>
        <taxon>Pterygota</taxon>
        <taxon>Neoptera</taxon>
        <taxon>Endopterygota</taxon>
        <taxon>Hymenoptera</taxon>
        <taxon>Apocrita</taxon>
        <taxon>Proctotrupomorpha</taxon>
        <taxon>Chalcidoidea</taxon>
        <taxon>Trichogrammatidae</taxon>
        <taxon>Trichogramma</taxon>
    </lineage>
</organism>
<gene>
    <name evidence="1" type="ORF">TKK_016617</name>
</gene>